<feature type="domain" description="Glutamine amidotransferase type-2" evidence="12">
    <location>
        <begin position="33"/>
        <end position="238"/>
    </location>
</feature>
<evidence type="ECO:0000256" key="3">
    <source>
        <dbReference type="ARBA" id="ARBA00012737"/>
    </source>
</evidence>
<evidence type="ECO:0000313" key="13">
    <source>
        <dbReference type="EMBL" id="ARF57646.1"/>
    </source>
</evidence>
<name>A0A1V0TXH0_9ACTN</name>
<evidence type="ECO:0000256" key="1">
    <source>
        <dbReference type="ARBA" id="ARBA00005187"/>
    </source>
</evidence>
<dbReference type="CDD" id="cd00712">
    <property type="entry name" value="AsnB"/>
    <property type="match status" value="1"/>
</dbReference>
<dbReference type="EC" id="6.3.5.4" evidence="3"/>
<dbReference type="Gene3D" id="3.40.50.620">
    <property type="entry name" value="HUPs"/>
    <property type="match status" value="1"/>
</dbReference>
<dbReference type="Pfam" id="PF00733">
    <property type="entry name" value="Asn_synthase"/>
    <property type="match status" value="1"/>
</dbReference>
<dbReference type="PIRSF" id="PIRSF001589">
    <property type="entry name" value="Asn_synthetase_glu-h"/>
    <property type="match status" value="1"/>
</dbReference>
<evidence type="ECO:0000256" key="11">
    <source>
        <dbReference type="SAM" id="MobiDB-lite"/>
    </source>
</evidence>
<dbReference type="STRING" id="553510.B1H19_28715"/>
<evidence type="ECO:0000259" key="12">
    <source>
        <dbReference type="PROSITE" id="PS51278"/>
    </source>
</evidence>
<dbReference type="InterPro" id="IPR006426">
    <property type="entry name" value="Asn_synth_AEB"/>
</dbReference>
<comment type="pathway">
    <text evidence="1">Amino-acid biosynthesis; L-asparagine biosynthesis; L-asparagine from L-aspartate (L-Gln route): step 1/1.</text>
</comment>
<reference evidence="13 14" key="1">
    <citation type="submission" date="2017-04" db="EMBL/GenBank/DDBJ databases">
        <title>Complete Genome Sequence of Streptomyces gilvosporeus F607, a Capable Producer of Natamycin.</title>
        <authorList>
            <person name="Zong G."/>
            <person name="Zhong C."/>
            <person name="Fu J."/>
            <person name="Qin R."/>
            <person name="Cao G."/>
        </authorList>
    </citation>
    <scope>NUCLEOTIDE SEQUENCE [LARGE SCALE GENOMIC DNA]</scope>
    <source>
        <strain evidence="13 14">F607</strain>
    </source>
</reference>
<dbReference type="PROSITE" id="PS51278">
    <property type="entry name" value="GATASE_TYPE_2"/>
    <property type="match status" value="1"/>
</dbReference>
<feature type="binding site" evidence="10">
    <location>
        <position position="287"/>
    </location>
    <ligand>
        <name>ATP</name>
        <dbReference type="ChEBI" id="CHEBI:30616"/>
    </ligand>
</feature>
<keyword evidence="6 9" id="KW-0061">Asparagine biosynthesis</keyword>
<protein>
    <recommendedName>
        <fullName evidence="3">asparagine synthase (glutamine-hydrolyzing)</fullName>
        <ecNumber evidence="3">6.3.5.4</ecNumber>
    </recommendedName>
</protein>
<sequence>MRAWAAAGTQERAPGGGRRQGTTTSRSGVNQMCGIAGLAGGDAVRHQATIAAMGRYQHYRGPDGTMHTASADGWAVLAMNTLLIVDPQAMPGPYLDRTTGVLLVFNGEIYNWRQQAAAWGIEIGERESDTHFLLRAWAKIGPSCLDGLDGMFALAVYDPRIAKLFLARDRLGEKPLYWRLDGGRLAFASEVTTLAGYGPAPLVLRPEVVAIETPTGADTPFQGIQLLAPATLLTFDVTSGSIDQMTWWHLEDRSPFDGTYTEALAKYSTILAEQIPLRTPACDFALLLSGGLDSAVLAYLMRPPVCVTVRYRGQDRLDESSTAAVIARDIKAELVVVEPDHVDFTTALPHVMRALDYPMGNASTFSEHMAYRKIADLGLRVVVGGLGPDEFLMGYVRQALVLFGVDAVLEAGLEAYRPLAAKLMHAAGEDLGPAEEVTRLVLRGPDPDGRIRDLVADAMVRAGGDLARGLTLADLATAWRPLVMTSDKLASAYALERRSPYLARDLVEFSYRLPVDYKITDPAQGKRILRDAAKVIGLPEEVWGSRDKLGFASPVPSWLNGDLAAWTDAQINTALTDAPSAFRPLLEGGLKPGSRFDRTRMQALMAAVWLSDQSVKAAA</sequence>
<dbReference type="AlphaFoldDB" id="A0A1V0TXH0"/>
<proteinExistence type="inferred from homology"/>
<feature type="active site" description="For GATase activity" evidence="9">
    <location>
        <position position="33"/>
    </location>
</feature>
<dbReference type="InterPro" id="IPR033738">
    <property type="entry name" value="AsnB_N"/>
</dbReference>
<evidence type="ECO:0000256" key="7">
    <source>
        <dbReference type="ARBA" id="ARBA00022962"/>
    </source>
</evidence>
<accession>A0A1V0TXH0</accession>
<keyword evidence="14" id="KW-1185">Reference proteome</keyword>
<comment type="catalytic activity">
    <reaction evidence="8">
        <text>L-aspartate + L-glutamine + ATP + H2O = L-asparagine + L-glutamate + AMP + diphosphate + H(+)</text>
        <dbReference type="Rhea" id="RHEA:12228"/>
        <dbReference type="ChEBI" id="CHEBI:15377"/>
        <dbReference type="ChEBI" id="CHEBI:15378"/>
        <dbReference type="ChEBI" id="CHEBI:29985"/>
        <dbReference type="ChEBI" id="CHEBI:29991"/>
        <dbReference type="ChEBI" id="CHEBI:30616"/>
        <dbReference type="ChEBI" id="CHEBI:33019"/>
        <dbReference type="ChEBI" id="CHEBI:58048"/>
        <dbReference type="ChEBI" id="CHEBI:58359"/>
        <dbReference type="ChEBI" id="CHEBI:456215"/>
        <dbReference type="EC" id="6.3.5.4"/>
    </reaction>
</comment>
<dbReference type="Pfam" id="PF13537">
    <property type="entry name" value="GATase_7"/>
    <property type="match status" value="1"/>
</dbReference>
<dbReference type="InterPro" id="IPR051786">
    <property type="entry name" value="ASN_synthetase/amidase"/>
</dbReference>
<keyword evidence="5 10" id="KW-0067">ATP-binding</keyword>
<dbReference type="InterPro" id="IPR001962">
    <property type="entry name" value="Asn_synthase"/>
</dbReference>
<feature type="region of interest" description="Disordered" evidence="11">
    <location>
        <begin position="1"/>
        <end position="27"/>
    </location>
</feature>
<dbReference type="GO" id="GO:0004066">
    <property type="term" value="F:asparagine synthase (glutamine-hydrolyzing) activity"/>
    <property type="evidence" value="ECO:0007669"/>
    <property type="project" value="UniProtKB-EC"/>
</dbReference>
<gene>
    <name evidence="13" type="ORF">B1H19_28715</name>
</gene>
<evidence type="ECO:0000313" key="14">
    <source>
        <dbReference type="Proteomes" id="UP000192726"/>
    </source>
</evidence>
<evidence type="ECO:0000256" key="4">
    <source>
        <dbReference type="ARBA" id="ARBA00022741"/>
    </source>
</evidence>
<dbReference type="GO" id="GO:0005524">
    <property type="term" value="F:ATP binding"/>
    <property type="evidence" value="ECO:0007669"/>
    <property type="project" value="UniProtKB-KW"/>
</dbReference>
<dbReference type="InterPro" id="IPR029055">
    <property type="entry name" value="Ntn_hydrolases_N"/>
</dbReference>
<dbReference type="SUPFAM" id="SSF52402">
    <property type="entry name" value="Adenine nucleotide alpha hydrolases-like"/>
    <property type="match status" value="1"/>
</dbReference>
<evidence type="ECO:0000256" key="9">
    <source>
        <dbReference type="PIRSR" id="PIRSR001589-1"/>
    </source>
</evidence>
<evidence type="ECO:0000256" key="5">
    <source>
        <dbReference type="ARBA" id="ARBA00022840"/>
    </source>
</evidence>
<dbReference type="PANTHER" id="PTHR43284:SF1">
    <property type="entry name" value="ASPARAGINE SYNTHETASE"/>
    <property type="match status" value="1"/>
</dbReference>
<dbReference type="SUPFAM" id="SSF56235">
    <property type="entry name" value="N-terminal nucleophile aminohydrolases (Ntn hydrolases)"/>
    <property type="match status" value="1"/>
</dbReference>
<dbReference type="PANTHER" id="PTHR43284">
    <property type="entry name" value="ASPARAGINE SYNTHETASE (GLUTAMINE-HYDROLYZING)"/>
    <property type="match status" value="1"/>
</dbReference>
<dbReference type="GO" id="GO:0005829">
    <property type="term" value="C:cytosol"/>
    <property type="evidence" value="ECO:0007669"/>
    <property type="project" value="TreeGrafter"/>
</dbReference>
<dbReference type="InterPro" id="IPR017932">
    <property type="entry name" value="GATase_2_dom"/>
</dbReference>
<dbReference type="Gene3D" id="3.60.20.10">
    <property type="entry name" value="Glutamine Phosphoribosylpyrophosphate, subunit 1, domain 1"/>
    <property type="match status" value="1"/>
</dbReference>
<feature type="binding site" evidence="10">
    <location>
        <position position="129"/>
    </location>
    <ligand>
        <name>L-glutamine</name>
        <dbReference type="ChEBI" id="CHEBI:58359"/>
    </ligand>
</feature>
<dbReference type="CDD" id="cd01991">
    <property type="entry name" value="Asn_synthase_B_C"/>
    <property type="match status" value="1"/>
</dbReference>
<evidence type="ECO:0000256" key="2">
    <source>
        <dbReference type="ARBA" id="ARBA00005752"/>
    </source>
</evidence>
<evidence type="ECO:0000256" key="8">
    <source>
        <dbReference type="ARBA" id="ARBA00048741"/>
    </source>
</evidence>
<keyword evidence="4 10" id="KW-0547">Nucleotide-binding</keyword>
<evidence type="ECO:0000256" key="6">
    <source>
        <dbReference type="ARBA" id="ARBA00022888"/>
    </source>
</evidence>
<dbReference type="Proteomes" id="UP000192726">
    <property type="component" value="Chromosome"/>
</dbReference>
<evidence type="ECO:0000256" key="10">
    <source>
        <dbReference type="PIRSR" id="PIRSR001589-2"/>
    </source>
</evidence>
<dbReference type="InterPro" id="IPR014729">
    <property type="entry name" value="Rossmann-like_a/b/a_fold"/>
</dbReference>
<dbReference type="GO" id="GO:0006529">
    <property type="term" value="P:asparagine biosynthetic process"/>
    <property type="evidence" value="ECO:0007669"/>
    <property type="project" value="UniProtKB-KW"/>
</dbReference>
<keyword evidence="7 9" id="KW-0315">Glutamine amidotransferase</keyword>
<keyword evidence="9" id="KW-0028">Amino-acid biosynthesis</keyword>
<dbReference type="EMBL" id="CP020569">
    <property type="protein sequence ID" value="ARF57646.1"/>
    <property type="molecule type" value="Genomic_DNA"/>
</dbReference>
<comment type="similarity">
    <text evidence="2">Belongs to the asparagine synthetase family.</text>
</comment>
<dbReference type="KEGG" id="sgv:B1H19_28715"/>
<organism evidence="13 14">
    <name type="scientific">Streptomyces gilvosporeus</name>
    <dbReference type="NCBI Taxonomy" id="553510"/>
    <lineage>
        <taxon>Bacteria</taxon>
        <taxon>Bacillati</taxon>
        <taxon>Actinomycetota</taxon>
        <taxon>Actinomycetes</taxon>
        <taxon>Kitasatosporales</taxon>
        <taxon>Streptomycetaceae</taxon>
        <taxon>Streptomyces</taxon>
    </lineage>
</organism>